<proteinExistence type="predicted"/>
<accession>A0A183TTY6</accession>
<reference evidence="1" key="1">
    <citation type="submission" date="2016-06" db="UniProtKB">
        <authorList>
            <consortium name="WormBaseParasite"/>
        </authorList>
    </citation>
    <scope>IDENTIFICATION</scope>
</reference>
<protein>
    <submittedName>
        <fullName evidence="1">Myosin motor domain-containing protein</fullName>
    </submittedName>
</protein>
<name>A0A183TTY6_SCHSO</name>
<organism evidence="1">
    <name type="scientific">Schistocephalus solidus</name>
    <name type="common">Tapeworm</name>
    <dbReference type="NCBI Taxonomy" id="70667"/>
    <lineage>
        <taxon>Eukaryota</taxon>
        <taxon>Metazoa</taxon>
        <taxon>Spiralia</taxon>
        <taxon>Lophotrochozoa</taxon>
        <taxon>Platyhelminthes</taxon>
        <taxon>Cestoda</taxon>
        <taxon>Eucestoda</taxon>
        <taxon>Diphyllobothriidea</taxon>
        <taxon>Diphyllobothriidae</taxon>
        <taxon>Schistocephalus</taxon>
    </lineage>
</organism>
<dbReference type="WBParaSite" id="SSLN_0002067501-mRNA-1">
    <property type="protein sequence ID" value="SSLN_0002067501-mRNA-1"/>
    <property type="gene ID" value="SSLN_0002067501"/>
</dbReference>
<sequence>LHFPICRSVEKTVVRKEQVVSCSHRHMNLGLQMPDIEVSIDSVCDADYGLLMMVGAHKHGRKHETAKTDGQFEDALQSANASETVLSSLMHAITPLRNRRRMCVNR</sequence>
<dbReference type="AlphaFoldDB" id="A0A183TTY6"/>
<evidence type="ECO:0000313" key="1">
    <source>
        <dbReference type="WBParaSite" id="SSLN_0002067501-mRNA-1"/>
    </source>
</evidence>